<dbReference type="GO" id="GO:0006281">
    <property type="term" value="P:DNA repair"/>
    <property type="evidence" value="ECO:0007669"/>
    <property type="project" value="UniProtKB-UniRule"/>
</dbReference>
<reference evidence="9" key="1">
    <citation type="journal article" name="DNA Res.">
        <title>The physiological potential of anammox bacteria as revealed by their core genome structure.</title>
        <authorList>
            <person name="Okubo T."/>
            <person name="Toyoda A."/>
            <person name="Fukuhara K."/>
            <person name="Uchiyama I."/>
            <person name="Harigaya Y."/>
            <person name="Kuroiwa M."/>
            <person name="Suzuki T."/>
            <person name="Murakami Y."/>
            <person name="Suwa Y."/>
            <person name="Takami H."/>
        </authorList>
    </citation>
    <scope>NUCLEOTIDE SEQUENCE</scope>
    <source>
        <strain evidence="9">317325-2</strain>
    </source>
</reference>
<dbReference type="PROSITE" id="PS01300">
    <property type="entry name" value="RECR"/>
    <property type="match status" value="1"/>
</dbReference>
<sequence>MLYSKPLADLIAEFEKLPGIGPKSAQRLAYHVLRRPASEAERFALVLKAAVETLRFCSSCHNFCEGEICEICSDPRRDKASICVVAEPKDISAIERVNEYRGSYHVLHGVLSPMDDVGPDQIRAKELIARLESGVSEVILAMNATVEGDATALYLARLIKPLGVKVTRIAHGMPIGGELDYADSATLLSAFEYRREM</sequence>
<dbReference type="InterPro" id="IPR034137">
    <property type="entry name" value="TOPRIM_RecR"/>
</dbReference>
<dbReference type="Gene3D" id="6.10.250.240">
    <property type="match status" value="1"/>
</dbReference>
<dbReference type="Pfam" id="PF13662">
    <property type="entry name" value="Toprim_4"/>
    <property type="match status" value="1"/>
</dbReference>
<gene>
    <name evidence="7" type="primary">recR</name>
    <name evidence="9" type="ORF">NPRO_01640</name>
</gene>
<keyword evidence="3 7" id="KW-0863">Zinc-finger</keyword>
<dbReference type="NCBIfam" id="TIGR00615">
    <property type="entry name" value="recR"/>
    <property type="match status" value="1"/>
</dbReference>
<dbReference type="Proteomes" id="UP000662873">
    <property type="component" value="Chromosome"/>
</dbReference>
<dbReference type="Pfam" id="PF02132">
    <property type="entry name" value="RecR_ZnF"/>
    <property type="match status" value="1"/>
</dbReference>
<evidence type="ECO:0000256" key="5">
    <source>
        <dbReference type="ARBA" id="ARBA00023172"/>
    </source>
</evidence>
<evidence type="ECO:0000256" key="7">
    <source>
        <dbReference type="HAMAP-Rule" id="MF_00017"/>
    </source>
</evidence>
<dbReference type="Pfam" id="PF21176">
    <property type="entry name" value="RecR_HhH"/>
    <property type="match status" value="1"/>
</dbReference>
<dbReference type="PANTHER" id="PTHR30446">
    <property type="entry name" value="RECOMBINATION PROTEIN RECR"/>
    <property type="match status" value="1"/>
</dbReference>
<evidence type="ECO:0000256" key="2">
    <source>
        <dbReference type="ARBA" id="ARBA00022763"/>
    </source>
</evidence>
<dbReference type="SUPFAM" id="SSF111304">
    <property type="entry name" value="Recombination protein RecR"/>
    <property type="match status" value="1"/>
</dbReference>
<evidence type="ECO:0000256" key="6">
    <source>
        <dbReference type="ARBA" id="ARBA00023204"/>
    </source>
</evidence>
<evidence type="ECO:0000256" key="3">
    <source>
        <dbReference type="ARBA" id="ARBA00022771"/>
    </source>
</evidence>
<dbReference type="GO" id="GO:0003677">
    <property type="term" value="F:DNA binding"/>
    <property type="evidence" value="ECO:0007669"/>
    <property type="project" value="UniProtKB-UniRule"/>
</dbReference>
<dbReference type="HAMAP" id="MF_00017">
    <property type="entry name" value="RecR"/>
    <property type="match status" value="1"/>
</dbReference>
<dbReference type="InterPro" id="IPR023627">
    <property type="entry name" value="Rcmb_RecR"/>
</dbReference>
<dbReference type="InterPro" id="IPR006171">
    <property type="entry name" value="TOPRIM_dom"/>
</dbReference>
<dbReference type="CDD" id="cd01025">
    <property type="entry name" value="TOPRIM_recR"/>
    <property type="match status" value="1"/>
</dbReference>
<dbReference type="SMART" id="SM00493">
    <property type="entry name" value="TOPRIM"/>
    <property type="match status" value="1"/>
</dbReference>
<keyword evidence="2 7" id="KW-0227">DNA damage</keyword>
<keyword evidence="6 7" id="KW-0234">DNA repair</keyword>
<dbReference type="GO" id="GO:0006310">
    <property type="term" value="P:DNA recombination"/>
    <property type="evidence" value="ECO:0007669"/>
    <property type="project" value="UniProtKB-UniRule"/>
</dbReference>
<name>A0A809R4X5_9BACT</name>
<dbReference type="Gene3D" id="1.10.8.420">
    <property type="entry name" value="RecR Domain 1"/>
    <property type="match status" value="1"/>
</dbReference>
<keyword evidence="4 7" id="KW-0862">Zinc</keyword>
<feature type="zinc finger region" description="C4-type" evidence="7">
    <location>
        <begin position="57"/>
        <end position="72"/>
    </location>
</feature>
<evidence type="ECO:0000259" key="8">
    <source>
        <dbReference type="PROSITE" id="PS50880"/>
    </source>
</evidence>
<evidence type="ECO:0000256" key="4">
    <source>
        <dbReference type="ARBA" id="ARBA00022833"/>
    </source>
</evidence>
<feature type="domain" description="Toprim" evidence="8">
    <location>
        <begin position="80"/>
        <end position="174"/>
    </location>
</feature>
<evidence type="ECO:0000313" key="9">
    <source>
        <dbReference type="EMBL" id="BBO22569.1"/>
    </source>
</evidence>
<accession>A0A809R4X5</accession>
<keyword evidence="1 7" id="KW-0479">Metal-binding</keyword>
<dbReference type="KEGG" id="npy:NPRO_01640"/>
<dbReference type="Pfam" id="PF21175">
    <property type="entry name" value="RecR_C"/>
    <property type="match status" value="1"/>
</dbReference>
<dbReference type="EMBL" id="AP021858">
    <property type="protein sequence ID" value="BBO22569.1"/>
    <property type="molecule type" value="Genomic_DNA"/>
</dbReference>
<keyword evidence="5 7" id="KW-0233">DNA recombination</keyword>
<evidence type="ECO:0000313" key="10">
    <source>
        <dbReference type="Proteomes" id="UP000662873"/>
    </source>
</evidence>
<comment type="similarity">
    <text evidence="7">Belongs to the RecR family.</text>
</comment>
<dbReference type="PANTHER" id="PTHR30446:SF0">
    <property type="entry name" value="RECOMBINATION PROTEIN RECR"/>
    <property type="match status" value="1"/>
</dbReference>
<proteinExistence type="inferred from homology"/>
<dbReference type="Gene3D" id="3.40.1360.10">
    <property type="match status" value="1"/>
</dbReference>
<dbReference type="PROSITE" id="PS50880">
    <property type="entry name" value="TOPRIM"/>
    <property type="match status" value="1"/>
</dbReference>
<organism evidence="9 10">
    <name type="scientific">Candidatus Nitrosymbiomonas proteolyticus</name>
    <dbReference type="NCBI Taxonomy" id="2608984"/>
    <lineage>
        <taxon>Bacteria</taxon>
        <taxon>Bacillati</taxon>
        <taxon>Armatimonadota</taxon>
        <taxon>Armatimonadota incertae sedis</taxon>
        <taxon>Candidatus Nitrosymbiomonas</taxon>
    </lineage>
</organism>
<dbReference type="GO" id="GO:0008270">
    <property type="term" value="F:zinc ion binding"/>
    <property type="evidence" value="ECO:0007669"/>
    <property type="project" value="UniProtKB-KW"/>
</dbReference>
<dbReference type="InterPro" id="IPR000093">
    <property type="entry name" value="DNA_Rcmb_RecR"/>
</dbReference>
<comment type="function">
    <text evidence="7">May play a role in DNA repair. It seems to be involved in an RecBC-independent recombinational process of DNA repair. It may act with RecF and RecO.</text>
</comment>
<dbReference type="Gene3D" id="3.30.60.80">
    <property type="match status" value="1"/>
</dbReference>
<protein>
    <recommendedName>
        <fullName evidence="7">Recombination protein RecR</fullName>
    </recommendedName>
</protein>
<dbReference type="InterPro" id="IPR015967">
    <property type="entry name" value="Rcmb_RecR_Znf"/>
</dbReference>
<dbReference type="AlphaFoldDB" id="A0A809R4X5"/>
<evidence type="ECO:0000256" key="1">
    <source>
        <dbReference type="ARBA" id="ARBA00022723"/>
    </source>
</evidence>